<dbReference type="AlphaFoldDB" id="A0AA88Y740"/>
<keyword evidence="1" id="KW-0479">Metal-binding</keyword>
<dbReference type="EMBL" id="VSWD01000009">
    <property type="protein sequence ID" value="KAK3094034.1"/>
    <property type="molecule type" value="Genomic_DNA"/>
</dbReference>
<evidence type="ECO:0000313" key="4">
    <source>
        <dbReference type="Proteomes" id="UP001186944"/>
    </source>
</evidence>
<reference evidence="3" key="1">
    <citation type="submission" date="2019-08" db="EMBL/GenBank/DDBJ databases">
        <title>The improved chromosome-level genome for the pearl oyster Pinctada fucata martensii using PacBio sequencing and Hi-C.</title>
        <authorList>
            <person name="Zheng Z."/>
        </authorList>
    </citation>
    <scope>NUCLEOTIDE SEQUENCE</scope>
    <source>
        <strain evidence="3">ZZ-2019</strain>
        <tissue evidence="3">Adductor muscle</tissue>
    </source>
</reference>
<dbReference type="InterPro" id="IPR000315">
    <property type="entry name" value="Znf_B-box"/>
</dbReference>
<dbReference type="PROSITE" id="PS50119">
    <property type="entry name" value="ZF_BBOX"/>
    <property type="match status" value="1"/>
</dbReference>
<keyword evidence="4" id="KW-1185">Reference proteome</keyword>
<accession>A0AA88Y740</accession>
<evidence type="ECO:0000259" key="2">
    <source>
        <dbReference type="PROSITE" id="PS50119"/>
    </source>
</evidence>
<comment type="caution">
    <text evidence="3">The sequence shown here is derived from an EMBL/GenBank/DDBJ whole genome shotgun (WGS) entry which is preliminary data.</text>
</comment>
<name>A0AA88Y740_PINIB</name>
<evidence type="ECO:0000313" key="3">
    <source>
        <dbReference type="EMBL" id="KAK3094034.1"/>
    </source>
</evidence>
<organism evidence="3 4">
    <name type="scientific">Pinctada imbricata</name>
    <name type="common">Atlantic pearl-oyster</name>
    <name type="synonym">Pinctada martensii</name>
    <dbReference type="NCBI Taxonomy" id="66713"/>
    <lineage>
        <taxon>Eukaryota</taxon>
        <taxon>Metazoa</taxon>
        <taxon>Spiralia</taxon>
        <taxon>Lophotrochozoa</taxon>
        <taxon>Mollusca</taxon>
        <taxon>Bivalvia</taxon>
        <taxon>Autobranchia</taxon>
        <taxon>Pteriomorphia</taxon>
        <taxon>Pterioida</taxon>
        <taxon>Pterioidea</taxon>
        <taxon>Pteriidae</taxon>
        <taxon>Pinctada</taxon>
    </lineage>
</organism>
<dbReference type="Proteomes" id="UP001186944">
    <property type="component" value="Unassembled WGS sequence"/>
</dbReference>
<keyword evidence="1" id="KW-0863">Zinc-finger</keyword>
<evidence type="ECO:0000256" key="1">
    <source>
        <dbReference type="PROSITE-ProRule" id="PRU00024"/>
    </source>
</evidence>
<sequence length="99" mass="10936">MSDNAEAYPTQIVVTCGICDGTKDVQWFCKWCAGSLCNTCKISHPRISMFKNHVVVPRTHDIMRLYGPSKIADSAPSIMIGRLLRTAISVRSHAVSNVK</sequence>
<gene>
    <name evidence="3" type="ORF">FSP39_023259</name>
</gene>
<keyword evidence="1" id="KW-0862">Zinc</keyword>
<dbReference type="GO" id="GO:0008270">
    <property type="term" value="F:zinc ion binding"/>
    <property type="evidence" value="ECO:0007669"/>
    <property type="project" value="UniProtKB-KW"/>
</dbReference>
<proteinExistence type="predicted"/>
<feature type="domain" description="B box-type" evidence="2">
    <location>
        <begin position="11"/>
        <end position="58"/>
    </location>
</feature>
<dbReference type="Gene3D" id="4.10.830.40">
    <property type="match status" value="1"/>
</dbReference>
<protein>
    <recommendedName>
        <fullName evidence="2">B box-type domain-containing protein</fullName>
    </recommendedName>
</protein>